<keyword evidence="3" id="KW-1185">Reference proteome</keyword>
<dbReference type="Proteomes" id="UP001202134">
    <property type="component" value="Unassembled WGS sequence"/>
</dbReference>
<proteinExistence type="predicted"/>
<name>A0ABT0KRI3_9GAMM</name>
<evidence type="ECO:0000313" key="2">
    <source>
        <dbReference type="EMBL" id="MCL1046447.1"/>
    </source>
</evidence>
<accession>A0ABT0KRI3</accession>
<dbReference type="InterPro" id="IPR007029">
    <property type="entry name" value="YHS_dom"/>
</dbReference>
<feature type="domain" description="YHS" evidence="1">
    <location>
        <begin position="41"/>
        <end position="86"/>
    </location>
</feature>
<dbReference type="PROSITE" id="PS51257">
    <property type="entry name" value="PROKAR_LIPOPROTEIN"/>
    <property type="match status" value="1"/>
</dbReference>
<organism evidence="2 3">
    <name type="scientific">Shewanella electrodiphila</name>
    <dbReference type="NCBI Taxonomy" id="934143"/>
    <lineage>
        <taxon>Bacteria</taxon>
        <taxon>Pseudomonadati</taxon>
        <taxon>Pseudomonadota</taxon>
        <taxon>Gammaproteobacteria</taxon>
        <taxon>Alteromonadales</taxon>
        <taxon>Shewanellaceae</taxon>
        <taxon>Shewanella</taxon>
    </lineage>
</organism>
<dbReference type="Pfam" id="PF04945">
    <property type="entry name" value="YHS"/>
    <property type="match status" value="1"/>
</dbReference>
<evidence type="ECO:0000259" key="1">
    <source>
        <dbReference type="Pfam" id="PF04945"/>
    </source>
</evidence>
<evidence type="ECO:0000313" key="3">
    <source>
        <dbReference type="Proteomes" id="UP001202134"/>
    </source>
</evidence>
<sequence>MKLLTTLLLPLILFIMAGCTSLNKHPIYNNEGYAVSGYDVVAYFTDNKAVKGDRQFQIEYQGTQWLFASQQHQQLFEQSPERYIPQYGGYCAYAMSSGFVVSSDPNAFTVFEDKLYLNYSLSVRENWLENKHQFIKEADEYWLEKTSH</sequence>
<protein>
    <submittedName>
        <fullName evidence="2">YHS domain-containing protein</fullName>
    </submittedName>
</protein>
<reference evidence="2 3" key="1">
    <citation type="submission" date="2022-01" db="EMBL/GenBank/DDBJ databases">
        <title>Whole genome-based taxonomy of the Shewanellaceae.</title>
        <authorList>
            <person name="Martin-Rodriguez A.J."/>
        </authorList>
    </citation>
    <scope>NUCLEOTIDE SEQUENCE [LARGE SCALE GENOMIC DNA]</scope>
    <source>
        <strain evidence="2 3">DSM 24955</strain>
    </source>
</reference>
<dbReference type="RefSeq" id="WP_248956118.1">
    <property type="nucleotide sequence ID" value="NZ_JAKIKU010000007.1"/>
</dbReference>
<dbReference type="NCBIfam" id="NF041384">
    <property type="entry name" value="YHS_seleno_dom"/>
    <property type="match status" value="1"/>
</dbReference>
<dbReference type="EMBL" id="JAKIKU010000007">
    <property type="protein sequence ID" value="MCL1046447.1"/>
    <property type="molecule type" value="Genomic_DNA"/>
</dbReference>
<comment type="caution">
    <text evidence="2">The sequence shown here is derived from an EMBL/GenBank/DDBJ whole genome shotgun (WGS) entry which is preliminary data.</text>
</comment>
<gene>
    <name evidence="2" type="ORF">L2737_14105</name>
</gene>